<gene>
    <name evidence="4" type="ORF">FA13DRAFT_460431</name>
</gene>
<keyword evidence="3" id="KW-0999">Mitochondrion inner membrane</keyword>
<sequence length="108" mass="12417">MRTRRALLVIRHRRQAAGMNALSRREEDTLAKVTKARALRECDPVVKAFAKCAEGRTVSVAWACKEPLKVVQECMMQYTAPEPMEAIRKEYLRLRREQTQNMTPPTTA</sequence>
<evidence type="ECO:0000256" key="2">
    <source>
        <dbReference type="ARBA" id="ARBA00023157"/>
    </source>
</evidence>
<dbReference type="STRING" id="71717.A0A4Y7TYK5"/>
<protein>
    <recommendedName>
        <fullName evidence="3">COX assembly mitochondrial protein</fullName>
    </recommendedName>
</protein>
<comment type="subcellular location">
    <subcellularLocation>
        <location evidence="3">Mitochondrion inner membrane</location>
    </subcellularLocation>
</comment>
<evidence type="ECO:0000256" key="3">
    <source>
        <dbReference type="RuleBase" id="RU364104"/>
    </source>
</evidence>
<dbReference type="EMBL" id="QPFP01000002">
    <property type="protein sequence ID" value="TEB39257.1"/>
    <property type="molecule type" value="Genomic_DNA"/>
</dbReference>
<keyword evidence="3" id="KW-0472">Membrane</keyword>
<comment type="similarity">
    <text evidence="1 3">Belongs to the CMC family.</text>
</comment>
<proteinExistence type="inferred from homology"/>
<name>A0A4Y7TYK5_COPMI</name>
<keyword evidence="5" id="KW-1185">Reference proteome</keyword>
<dbReference type="InterPro" id="IPR013892">
    <property type="entry name" value="Cyt_c_biogenesis_Cmc1-like"/>
</dbReference>
<keyword evidence="3" id="KW-0496">Mitochondrion</keyword>
<accession>A0A4Y7TYK5</accession>
<evidence type="ECO:0000313" key="5">
    <source>
        <dbReference type="Proteomes" id="UP000298030"/>
    </source>
</evidence>
<dbReference type="PANTHER" id="PTHR22977">
    <property type="entry name" value="COX ASSEMBLY MITOCHONDRIAL PROTEIN"/>
    <property type="match status" value="1"/>
</dbReference>
<keyword evidence="3" id="KW-0143">Chaperone</keyword>
<dbReference type="Pfam" id="PF08583">
    <property type="entry name" value="Cmc1"/>
    <property type="match status" value="1"/>
</dbReference>
<dbReference type="AlphaFoldDB" id="A0A4Y7TYK5"/>
<dbReference type="Proteomes" id="UP000298030">
    <property type="component" value="Unassembled WGS sequence"/>
</dbReference>
<organism evidence="4 5">
    <name type="scientific">Coprinellus micaceus</name>
    <name type="common">Glistening ink-cap mushroom</name>
    <name type="synonym">Coprinus micaceus</name>
    <dbReference type="NCBI Taxonomy" id="71717"/>
    <lineage>
        <taxon>Eukaryota</taxon>
        <taxon>Fungi</taxon>
        <taxon>Dikarya</taxon>
        <taxon>Basidiomycota</taxon>
        <taxon>Agaricomycotina</taxon>
        <taxon>Agaricomycetes</taxon>
        <taxon>Agaricomycetidae</taxon>
        <taxon>Agaricales</taxon>
        <taxon>Agaricineae</taxon>
        <taxon>Psathyrellaceae</taxon>
        <taxon>Coprinellus</taxon>
    </lineage>
</organism>
<dbReference type="OrthoDB" id="6224010at2759"/>
<dbReference type="PANTHER" id="PTHR22977:SF5">
    <property type="entry name" value="COX ASSEMBLY MITOCHONDRIAL PROTEIN HOMOLOG"/>
    <property type="match status" value="1"/>
</dbReference>
<dbReference type="GO" id="GO:0005743">
    <property type="term" value="C:mitochondrial inner membrane"/>
    <property type="evidence" value="ECO:0007669"/>
    <property type="project" value="UniProtKB-SubCell"/>
</dbReference>
<comment type="function">
    <text evidence="3">Required for mitochondrial cytochrome c oxidase (COX) assembly and respiration.</text>
</comment>
<comment type="caution">
    <text evidence="4">The sequence shown here is derived from an EMBL/GenBank/DDBJ whole genome shotgun (WGS) entry which is preliminary data.</text>
</comment>
<reference evidence="4 5" key="1">
    <citation type="journal article" date="2019" name="Nat. Ecol. Evol.">
        <title>Megaphylogeny resolves global patterns of mushroom evolution.</title>
        <authorList>
            <person name="Varga T."/>
            <person name="Krizsan K."/>
            <person name="Foldi C."/>
            <person name="Dima B."/>
            <person name="Sanchez-Garcia M."/>
            <person name="Sanchez-Ramirez S."/>
            <person name="Szollosi G.J."/>
            <person name="Szarkandi J.G."/>
            <person name="Papp V."/>
            <person name="Albert L."/>
            <person name="Andreopoulos W."/>
            <person name="Angelini C."/>
            <person name="Antonin V."/>
            <person name="Barry K.W."/>
            <person name="Bougher N.L."/>
            <person name="Buchanan P."/>
            <person name="Buyck B."/>
            <person name="Bense V."/>
            <person name="Catcheside P."/>
            <person name="Chovatia M."/>
            <person name="Cooper J."/>
            <person name="Damon W."/>
            <person name="Desjardin D."/>
            <person name="Finy P."/>
            <person name="Geml J."/>
            <person name="Haridas S."/>
            <person name="Hughes K."/>
            <person name="Justo A."/>
            <person name="Karasinski D."/>
            <person name="Kautmanova I."/>
            <person name="Kiss B."/>
            <person name="Kocsube S."/>
            <person name="Kotiranta H."/>
            <person name="LaButti K.M."/>
            <person name="Lechner B.E."/>
            <person name="Liimatainen K."/>
            <person name="Lipzen A."/>
            <person name="Lukacs Z."/>
            <person name="Mihaltcheva S."/>
            <person name="Morgado L.N."/>
            <person name="Niskanen T."/>
            <person name="Noordeloos M.E."/>
            <person name="Ohm R.A."/>
            <person name="Ortiz-Santana B."/>
            <person name="Ovrebo C."/>
            <person name="Racz N."/>
            <person name="Riley R."/>
            <person name="Savchenko A."/>
            <person name="Shiryaev A."/>
            <person name="Soop K."/>
            <person name="Spirin V."/>
            <person name="Szebenyi C."/>
            <person name="Tomsovsky M."/>
            <person name="Tulloss R.E."/>
            <person name="Uehling J."/>
            <person name="Grigoriev I.V."/>
            <person name="Vagvolgyi C."/>
            <person name="Papp T."/>
            <person name="Martin F.M."/>
            <person name="Miettinen O."/>
            <person name="Hibbett D.S."/>
            <person name="Nagy L.G."/>
        </authorList>
    </citation>
    <scope>NUCLEOTIDE SEQUENCE [LARGE SCALE GENOMIC DNA]</scope>
    <source>
        <strain evidence="4 5">FP101781</strain>
    </source>
</reference>
<keyword evidence="2" id="KW-1015">Disulfide bond</keyword>
<evidence type="ECO:0000256" key="1">
    <source>
        <dbReference type="ARBA" id="ARBA00007347"/>
    </source>
</evidence>
<evidence type="ECO:0000313" key="4">
    <source>
        <dbReference type="EMBL" id="TEB39257.1"/>
    </source>
</evidence>